<dbReference type="InterPro" id="IPR007110">
    <property type="entry name" value="Ig-like_dom"/>
</dbReference>
<evidence type="ECO:0000256" key="2">
    <source>
        <dbReference type="ARBA" id="ARBA00023157"/>
    </source>
</evidence>
<dbReference type="Pfam" id="PF13385">
    <property type="entry name" value="Laminin_G_3"/>
    <property type="match status" value="1"/>
</dbReference>
<accession>A0A437PPF2</accession>
<protein>
    <submittedName>
        <fullName evidence="5">LamG domain-containing protein</fullName>
    </submittedName>
</protein>
<gene>
    <name evidence="5" type="ORF">EOJ36_09700</name>
</gene>
<feature type="chain" id="PRO_5019143650" evidence="3">
    <location>
        <begin position="18"/>
        <end position="1111"/>
    </location>
</feature>
<name>A0A437PPF2_9BACT</name>
<evidence type="ECO:0000259" key="4">
    <source>
        <dbReference type="PROSITE" id="PS50835"/>
    </source>
</evidence>
<dbReference type="Gene3D" id="2.60.120.200">
    <property type="match status" value="1"/>
</dbReference>
<dbReference type="Proteomes" id="UP000282832">
    <property type="component" value="Unassembled WGS sequence"/>
</dbReference>
<feature type="signal peptide" evidence="3">
    <location>
        <begin position="1"/>
        <end position="17"/>
    </location>
</feature>
<evidence type="ECO:0000313" key="5">
    <source>
        <dbReference type="EMBL" id="RVU24186.1"/>
    </source>
</evidence>
<comment type="caution">
    <text evidence="5">The sequence shown here is derived from an EMBL/GenBank/DDBJ whole genome shotgun (WGS) entry which is preliminary data.</text>
</comment>
<dbReference type="EMBL" id="SACY01000004">
    <property type="protein sequence ID" value="RVU24186.1"/>
    <property type="molecule type" value="Genomic_DNA"/>
</dbReference>
<dbReference type="RefSeq" id="WP_127804812.1">
    <property type="nucleotide sequence ID" value="NZ_SACY01000004.1"/>
</dbReference>
<dbReference type="InterPro" id="IPR045829">
    <property type="entry name" value="PKD_6"/>
</dbReference>
<reference evidence="5 6" key="1">
    <citation type="submission" date="2019-01" db="EMBL/GenBank/DDBJ databases">
        <authorList>
            <person name="Chen W.-M."/>
        </authorList>
    </citation>
    <scope>NUCLEOTIDE SEQUENCE [LARGE SCALE GENOMIC DNA]</scope>
    <source>
        <strain evidence="5 6">FSY-15</strain>
    </source>
</reference>
<keyword evidence="6" id="KW-1185">Reference proteome</keyword>
<evidence type="ECO:0000256" key="3">
    <source>
        <dbReference type="SAM" id="SignalP"/>
    </source>
</evidence>
<dbReference type="OrthoDB" id="1490014at2"/>
<proteinExistence type="predicted"/>
<dbReference type="InterPro" id="IPR013320">
    <property type="entry name" value="ConA-like_dom_sf"/>
</dbReference>
<dbReference type="GO" id="GO:0005975">
    <property type="term" value="P:carbohydrate metabolic process"/>
    <property type="evidence" value="ECO:0007669"/>
    <property type="project" value="UniProtKB-ARBA"/>
</dbReference>
<evidence type="ECO:0000256" key="1">
    <source>
        <dbReference type="ARBA" id="ARBA00022729"/>
    </source>
</evidence>
<feature type="domain" description="Ig-like" evidence="4">
    <location>
        <begin position="491"/>
        <end position="595"/>
    </location>
</feature>
<dbReference type="Pfam" id="PF19408">
    <property type="entry name" value="PKD_6"/>
    <property type="match status" value="2"/>
</dbReference>
<keyword evidence="1 3" id="KW-0732">Signal</keyword>
<sequence>MKKIFAFLILWSPILLAQHTCPTNLSFDANNLSFWEFKSGTYTGNYLGSYSATINPIPSKISTVKTANDFRGNNTLTIFNARADGGFDYDEKVTTIPKVPVINGYKYDYSVRLGSSSTGGSADKLTFRLSVPQSVSTYNITYAYSAILQDVAHSASQQPAFVATVTDVTTGTKINCASKDYYSNSGMPIMNGARYEPWREVSFDLSQYAGKTIELKFEAFDCSPSGHYGYAYLAFRNDGCGTGTISGNDILCNNGGTQTYSTPMVDGATFAWTLPYGWTGSSSANSITVNPNGNPGGNITVTPSQSCGNITTRSLSISTVNSVPAAPSSITGSTTVCSNSTNLTYSVPEVANASSYNWSYPTGWTIVSGLNTNQITFNANNTSGNISVNAVNLCGNSSASSTSISIVANALSVAGSITGAPGSTQCSGTSTTLNSVSNTGNITRWLSSDDGGINWSDLANTSSSLTITPTTSTFYKTEVQNGVCSAVQSTPVLVNVYSPTQIVVQPTSINTCAGSAKTYSVSAIGEGTLSYIWQVSSDANTWADASNATYYSNYNTSTLTVNAARVTSNTNLYYKCNITSSTGCSSITTDNANLVVSTSATPSITNQPEDKTVCSGSVANINVVASGPSLSYQWQSAANLGGSYANIAGKTTSTLALNTASEATYFYRCVITEACGGLTSTSNSSTINVVGSSTTSLTIAADVNNVCYGIPITYTATPSNGGTSPTYAWYKNGDVISGETASTFISSAIANGDVVYAELTSNKACAIGSPASSNSVSRTIKTAPTVSVTGTSTNYDLVSLTASGGGTYSWDGGSNLSSASNDFDESGTYTVTVTDATSGCSTSQATVVTIKLRGLSRYGELLDVKANQVNRFGEKGSDYPIIKNGQLKKYSKYKVITSNLKLHLDASNSSSYSGSGTIWTDISATGMSATLTNGPSFSANNGGYFTFDGTNHYVSLPAAFPGSNDITIEAWVNRTANSGANTAIANMDNWNAGNVHFQFANNQLQFALSSEADKYATYSFSINKWYHVAAVYNKSAKTVTFYVNGRLINTENYSTPPSVANQFFKIGAWSNNASLGNFFNGKISLVRIYSSALSSNQINNNFNNGKQNFGL</sequence>
<dbReference type="SMART" id="SM00560">
    <property type="entry name" value="LamGL"/>
    <property type="match status" value="1"/>
</dbReference>
<dbReference type="PROSITE" id="PS50835">
    <property type="entry name" value="IG_LIKE"/>
    <property type="match status" value="2"/>
</dbReference>
<dbReference type="GO" id="GO:0004553">
    <property type="term" value="F:hydrolase activity, hydrolyzing O-glycosyl compounds"/>
    <property type="evidence" value="ECO:0007669"/>
    <property type="project" value="UniProtKB-ARBA"/>
</dbReference>
<dbReference type="InterPro" id="IPR013783">
    <property type="entry name" value="Ig-like_fold"/>
</dbReference>
<feature type="domain" description="Ig-like" evidence="4">
    <location>
        <begin position="602"/>
        <end position="688"/>
    </location>
</feature>
<organism evidence="5 6">
    <name type="scientific">Sandaracinomonas limnophila</name>
    <dbReference type="NCBI Taxonomy" id="1862386"/>
    <lineage>
        <taxon>Bacteria</taxon>
        <taxon>Pseudomonadati</taxon>
        <taxon>Bacteroidota</taxon>
        <taxon>Cytophagia</taxon>
        <taxon>Cytophagales</taxon>
        <taxon>Flectobacillaceae</taxon>
        <taxon>Sandaracinomonas</taxon>
    </lineage>
</organism>
<evidence type="ECO:0000313" key="6">
    <source>
        <dbReference type="Proteomes" id="UP000282832"/>
    </source>
</evidence>
<dbReference type="AlphaFoldDB" id="A0A437PPF2"/>
<keyword evidence="2" id="KW-1015">Disulfide bond</keyword>
<dbReference type="Gene3D" id="2.60.40.10">
    <property type="entry name" value="Immunoglobulins"/>
    <property type="match status" value="1"/>
</dbReference>
<dbReference type="SUPFAM" id="SSF49899">
    <property type="entry name" value="Concanavalin A-like lectins/glucanases"/>
    <property type="match status" value="1"/>
</dbReference>
<dbReference type="InterPro" id="IPR006558">
    <property type="entry name" value="LamG-like"/>
</dbReference>